<dbReference type="GO" id="GO:0000976">
    <property type="term" value="F:transcription cis-regulatory region binding"/>
    <property type="evidence" value="ECO:0007669"/>
    <property type="project" value="TreeGrafter"/>
</dbReference>
<dbReference type="SUPFAM" id="SSF53822">
    <property type="entry name" value="Periplasmic binding protein-like I"/>
    <property type="match status" value="1"/>
</dbReference>
<dbReference type="STRING" id="1123069.ruthe_01306"/>
<dbReference type="InterPro" id="IPR001761">
    <property type="entry name" value="Peripla_BP/Lac1_sug-bd_dom"/>
</dbReference>
<evidence type="ECO:0000256" key="3">
    <source>
        <dbReference type="ARBA" id="ARBA00023163"/>
    </source>
</evidence>
<dbReference type="PANTHER" id="PTHR30146:SF109">
    <property type="entry name" value="HTH-TYPE TRANSCRIPTIONAL REGULATOR GALS"/>
    <property type="match status" value="1"/>
</dbReference>
<dbReference type="InterPro" id="IPR028082">
    <property type="entry name" value="Peripla_BP_I"/>
</dbReference>
<keyword evidence="7" id="KW-1185">Reference proteome</keyword>
<comment type="caution">
    <text evidence="6">The sequence shown here is derived from an EMBL/GenBank/DDBJ whole genome shotgun (WGS) entry which is preliminary data.</text>
</comment>
<name>S9QYQ6_9RHOB</name>
<dbReference type="PROSITE" id="PS50932">
    <property type="entry name" value="HTH_LACI_2"/>
    <property type="match status" value="1"/>
</dbReference>
<dbReference type="Gene3D" id="1.10.260.40">
    <property type="entry name" value="lambda repressor-like DNA-binding domains"/>
    <property type="match status" value="1"/>
</dbReference>
<dbReference type="SMART" id="SM00354">
    <property type="entry name" value="HTH_LACI"/>
    <property type="match status" value="1"/>
</dbReference>
<gene>
    <name evidence="6" type="ORF">ruthe_01306</name>
</gene>
<dbReference type="RefSeq" id="WP_021097399.1">
    <property type="nucleotide sequence ID" value="NZ_KE557320.1"/>
</dbReference>
<reference evidence="6 7" key="1">
    <citation type="journal article" date="2013" name="Stand. Genomic Sci.">
        <title>Genome sequence of the reddish-pigmented Rubellimicrobium thermophilum type strain (DSM 16684(T)), a member of the Roseobacter clade.</title>
        <authorList>
            <person name="Fiebig A."/>
            <person name="Riedel T."/>
            <person name="Gronow S."/>
            <person name="Petersen J."/>
            <person name="Klenk H.P."/>
            <person name="Goker M."/>
        </authorList>
    </citation>
    <scope>NUCLEOTIDE SEQUENCE [LARGE SCALE GENOMIC DNA]</scope>
    <source>
        <strain evidence="6 7">DSM 16684</strain>
    </source>
</reference>
<evidence type="ECO:0000259" key="5">
    <source>
        <dbReference type="PROSITE" id="PS50932"/>
    </source>
</evidence>
<organism evidence="6 7">
    <name type="scientific">Rubellimicrobium thermophilum DSM 16684</name>
    <dbReference type="NCBI Taxonomy" id="1123069"/>
    <lineage>
        <taxon>Bacteria</taxon>
        <taxon>Pseudomonadati</taxon>
        <taxon>Pseudomonadota</taxon>
        <taxon>Alphaproteobacteria</taxon>
        <taxon>Rhodobacterales</taxon>
        <taxon>Roseobacteraceae</taxon>
        <taxon>Rubellimicrobium</taxon>
    </lineage>
</organism>
<dbReference type="Proteomes" id="UP000015346">
    <property type="component" value="Unassembled WGS sequence"/>
</dbReference>
<dbReference type="AlphaFoldDB" id="S9QYQ6"/>
<evidence type="ECO:0000313" key="6">
    <source>
        <dbReference type="EMBL" id="EPX86491.1"/>
    </source>
</evidence>
<dbReference type="EMBL" id="AOLV01000010">
    <property type="protein sequence ID" value="EPX86491.1"/>
    <property type="molecule type" value="Genomic_DNA"/>
</dbReference>
<dbReference type="PANTHER" id="PTHR30146">
    <property type="entry name" value="LACI-RELATED TRANSCRIPTIONAL REPRESSOR"/>
    <property type="match status" value="1"/>
</dbReference>
<dbReference type="CDD" id="cd01392">
    <property type="entry name" value="HTH_LacI"/>
    <property type="match status" value="1"/>
</dbReference>
<dbReference type="Gene3D" id="3.40.50.2300">
    <property type="match status" value="1"/>
</dbReference>
<dbReference type="SUPFAM" id="SSF47413">
    <property type="entry name" value="lambda repressor-like DNA-binding domains"/>
    <property type="match status" value="1"/>
</dbReference>
<dbReference type="InterPro" id="IPR000843">
    <property type="entry name" value="HTH_LacI"/>
</dbReference>
<dbReference type="Pfam" id="PF00356">
    <property type="entry name" value="LacI"/>
    <property type="match status" value="1"/>
</dbReference>
<protein>
    <submittedName>
        <fullName evidence="6">Transcriptional regulator</fullName>
    </submittedName>
</protein>
<sequence length="188" mass="19884">MARKGAEIATSLRAPLRPSLRDVARRAGVSTGCASNVLNRRRPQDDEIGRRVLAAAEALGYRADAMAANLRRATSRLVGVVLPDFQNPFFGALLSALEREAARTGHRITAASTHDDPEAERREILALMDWRLAGLIVVPAASSQALDGLGLPVVVADRTGGTARHRRGGGRWAGRGGRGDPAPGRSGP</sequence>
<evidence type="ECO:0000256" key="2">
    <source>
        <dbReference type="ARBA" id="ARBA00023125"/>
    </source>
</evidence>
<keyword evidence="1" id="KW-0805">Transcription regulation</keyword>
<evidence type="ECO:0000313" key="7">
    <source>
        <dbReference type="Proteomes" id="UP000015346"/>
    </source>
</evidence>
<accession>S9QYQ6</accession>
<proteinExistence type="predicted"/>
<dbReference type="InterPro" id="IPR010982">
    <property type="entry name" value="Lambda_DNA-bd_dom_sf"/>
</dbReference>
<keyword evidence="3" id="KW-0804">Transcription</keyword>
<feature type="region of interest" description="Disordered" evidence="4">
    <location>
        <begin position="160"/>
        <end position="188"/>
    </location>
</feature>
<evidence type="ECO:0000256" key="4">
    <source>
        <dbReference type="SAM" id="MobiDB-lite"/>
    </source>
</evidence>
<evidence type="ECO:0000256" key="1">
    <source>
        <dbReference type="ARBA" id="ARBA00023015"/>
    </source>
</evidence>
<feature type="domain" description="HTH lacI-type" evidence="5">
    <location>
        <begin position="18"/>
        <end position="72"/>
    </location>
</feature>
<keyword evidence="2" id="KW-0238">DNA-binding</keyword>
<dbReference type="GO" id="GO:0003700">
    <property type="term" value="F:DNA-binding transcription factor activity"/>
    <property type="evidence" value="ECO:0007669"/>
    <property type="project" value="TreeGrafter"/>
</dbReference>
<dbReference type="Pfam" id="PF00532">
    <property type="entry name" value="Peripla_BP_1"/>
    <property type="match status" value="1"/>
</dbReference>
<dbReference type="OrthoDB" id="7811243at2"/>
<dbReference type="HOGENOM" id="CLU_1440099_0_0_5"/>